<reference evidence="2 3" key="1">
    <citation type="submission" date="2018-09" db="EMBL/GenBank/DDBJ databases">
        <title>Sphingomonas sp. DAC4.</title>
        <authorList>
            <person name="Seo T."/>
        </authorList>
    </citation>
    <scope>NUCLEOTIDE SEQUENCE [LARGE SCALE GENOMIC DNA]</scope>
    <source>
        <strain evidence="2 3">DAC4</strain>
    </source>
</reference>
<dbReference type="PANTHER" id="PTHR35585">
    <property type="entry name" value="HHE DOMAIN PROTEIN (AFU_ORTHOLOGUE AFUA_4G00730)"/>
    <property type="match status" value="1"/>
</dbReference>
<feature type="domain" description="Hemerythrin-like" evidence="1">
    <location>
        <begin position="5"/>
        <end position="122"/>
    </location>
</feature>
<evidence type="ECO:0000259" key="1">
    <source>
        <dbReference type="Pfam" id="PF01814"/>
    </source>
</evidence>
<proteinExistence type="predicted"/>
<dbReference type="Proteomes" id="UP000285023">
    <property type="component" value="Unassembled WGS sequence"/>
</dbReference>
<comment type="caution">
    <text evidence="2">The sequence shown here is derived from an EMBL/GenBank/DDBJ whole genome shotgun (WGS) entry which is preliminary data.</text>
</comment>
<gene>
    <name evidence="2" type="ORF">D3M59_04495</name>
</gene>
<evidence type="ECO:0000313" key="3">
    <source>
        <dbReference type="Proteomes" id="UP000285023"/>
    </source>
</evidence>
<protein>
    <submittedName>
        <fullName evidence="2">Hemerythrin domain-containing protein</fullName>
    </submittedName>
</protein>
<dbReference type="PANTHER" id="PTHR35585:SF1">
    <property type="entry name" value="HHE DOMAIN PROTEIN (AFU_ORTHOLOGUE AFUA_4G00730)"/>
    <property type="match status" value="1"/>
</dbReference>
<dbReference type="AlphaFoldDB" id="A0A418Q2P2"/>
<organism evidence="2 3">
    <name type="scientific">Sphingomonas edaphi</name>
    <dbReference type="NCBI Taxonomy" id="2315689"/>
    <lineage>
        <taxon>Bacteria</taxon>
        <taxon>Pseudomonadati</taxon>
        <taxon>Pseudomonadota</taxon>
        <taxon>Alphaproteobacteria</taxon>
        <taxon>Sphingomonadales</taxon>
        <taxon>Sphingomonadaceae</taxon>
        <taxon>Sphingomonas</taxon>
    </lineage>
</organism>
<dbReference type="EMBL" id="QXTF01000001">
    <property type="protein sequence ID" value="RIX32228.1"/>
    <property type="molecule type" value="Genomic_DNA"/>
</dbReference>
<dbReference type="OrthoDB" id="5523420at2"/>
<dbReference type="Gene3D" id="1.20.120.520">
    <property type="entry name" value="nmb1532 protein domain like"/>
    <property type="match status" value="1"/>
</dbReference>
<keyword evidence="3" id="KW-1185">Reference proteome</keyword>
<dbReference type="Pfam" id="PF01814">
    <property type="entry name" value="Hemerythrin"/>
    <property type="match status" value="1"/>
</dbReference>
<dbReference type="RefSeq" id="WP_119531966.1">
    <property type="nucleotide sequence ID" value="NZ_QXTF01000001.1"/>
</dbReference>
<dbReference type="InterPro" id="IPR012312">
    <property type="entry name" value="Hemerythrin-like"/>
</dbReference>
<sequence length="169" mass="19431">MATDIFDRLKQDHDKHRQLIDAIKETTGASDDRKALFEEFKTDAMAHAAAEEGTLYVAMMEDPEIRQDAQHSVKEHADIGMLFVELDEMEMGSSGWLNKFNSLAEEYTHHIDEEEEEKFPKAREELREDLAVELKTAFEDRKPIEVARVREGADVDEIKHAIEEEEGAK</sequence>
<evidence type="ECO:0000313" key="2">
    <source>
        <dbReference type="EMBL" id="RIX32228.1"/>
    </source>
</evidence>
<accession>A0A418Q2P2</accession>
<name>A0A418Q2P2_9SPHN</name>